<name>A0A3T0JP69_PSESX</name>
<dbReference type="NCBIfam" id="NF033928">
    <property type="entry name" value="alph_xenorhab_A"/>
    <property type="match status" value="1"/>
</dbReference>
<evidence type="ECO:0000256" key="1">
    <source>
        <dbReference type="SAM" id="Coils"/>
    </source>
</evidence>
<organism evidence="2 3">
    <name type="scientific">Pseudomonas syringae</name>
    <dbReference type="NCBI Taxonomy" id="317"/>
    <lineage>
        <taxon>Bacteria</taxon>
        <taxon>Pseudomonadati</taxon>
        <taxon>Pseudomonadota</taxon>
        <taxon>Gammaproteobacteria</taxon>
        <taxon>Pseudomonadales</taxon>
        <taxon>Pseudomonadaceae</taxon>
        <taxon>Pseudomonas</taxon>
    </lineage>
</organism>
<dbReference type="InterPro" id="IPR047760">
    <property type="entry name" value="XaxB-like"/>
</dbReference>
<sequence length="739" mass="82900">MEFKMDSKIVEAAAKAPRMFVSASLGEGEEYNRETGIQLTKEQIISLRKYEVLGLSLPVRLADVVAYLNYGAGDAGGVGLKATDFLRTFTYTYDHAKRWSPLREKIMLTGTDLKIFAGNIIRTGKGIVEIYDDLKASRYLEEFDINTPEEYLQLKRTIPGLPDLGLPSGDVPEIKAYLNDMLDKVMKCHAKAEDVRSELDSFGADMREIVLPEIKLRLEFVSRNTYQADIQALQGEIDQRSKEIDELNKQYDQLVQEAIRSAATLNIGGLILGIYQGVKAEKIRKERNRLKAEQQTSNQVMASKNQTLSSLNKVRDDLQNLSYVAIEAEVATQNLMLVWNALSTYIYASVKEVDLLQEATSLRKFKNQILGIIDPWEQIKASSDQLLGVFAAADKEYGSSFTMFRSKAVMFSLNNNPAVSDFDGAALRAHAAAVQTSNVTAQMLGEQFNYLPGTVRTMNGLTVAIQKATFELRNQAQTTGINLERAQNKLKTAQIELLEYPEDADEIHEEMESELKNVSMKVAEYAADLKMTHDGLSTAYDRSASAQWIVTLQQDRAFTEALKVKSEEKVVDFEKQMKSVSEALELIAKAGVEKIGQEARLTLDNLKALGLAPPQVQIALFAIDTLKKMISGIGEAISYLNMLAAYNKLKEKAADLRAQLKKLINEIEQTDGKIQLVRVLDQLDDERWGYVNEFSNLVTRFESLARDFKQDKSQPVEQRTAEAIPRIADVRQYLKTVQQ</sequence>
<protein>
    <recommendedName>
        <fullName evidence="4">Binary cytotoxin component</fullName>
    </recommendedName>
</protein>
<gene>
    <name evidence="2" type="ORF">CT157_04215</name>
</gene>
<evidence type="ECO:0008006" key="4">
    <source>
        <dbReference type="Google" id="ProtNLM"/>
    </source>
</evidence>
<dbReference type="Proteomes" id="UP000282760">
    <property type="component" value="Chromosome"/>
</dbReference>
<accession>A0A3T0JP69</accession>
<feature type="coiled-coil region" evidence="1">
    <location>
        <begin position="223"/>
        <end position="264"/>
    </location>
</feature>
<evidence type="ECO:0000313" key="3">
    <source>
        <dbReference type="Proteomes" id="UP000282760"/>
    </source>
</evidence>
<dbReference type="SUPFAM" id="SSF58100">
    <property type="entry name" value="Bacterial hemolysins"/>
    <property type="match status" value="1"/>
</dbReference>
<evidence type="ECO:0000313" key="2">
    <source>
        <dbReference type="EMBL" id="AZV25240.1"/>
    </source>
</evidence>
<keyword evidence="1" id="KW-0175">Coiled coil</keyword>
<feature type="coiled-coil region" evidence="1">
    <location>
        <begin position="639"/>
        <end position="673"/>
    </location>
</feature>
<dbReference type="AlphaFoldDB" id="A0A3T0JP69"/>
<feature type="coiled-coil region" evidence="1">
    <location>
        <begin position="476"/>
        <end position="528"/>
    </location>
</feature>
<dbReference type="NCBIfam" id="NF033927">
    <property type="entry name" value="alph_xenorhab_B"/>
    <property type="match status" value="1"/>
</dbReference>
<dbReference type="EMBL" id="CP024646">
    <property type="protein sequence ID" value="AZV25240.1"/>
    <property type="molecule type" value="Genomic_DNA"/>
</dbReference>
<reference evidence="2 3" key="1">
    <citation type="submission" date="2017-11" db="EMBL/GenBank/DDBJ databases">
        <title>Effect of PGPRs.</title>
        <authorList>
            <person name="Oliva R."/>
            <person name="Nong J."/>
            <person name="Roman V."/>
        </authorList>
    </citation>
    <scope>NUCLEOTIDE SEQUENCE [LARGE SCALE GENOMIC DNA]</scope>
    <source>
        <strain evidence="2">Inb918</strain>
    </source>
</reference>
<dbReference type="CDD" id="cd22657">
    <property type="entry name" value="ClyA_XaxA-like"/>
    <property type="match status" value="1"/>
</dbReference>
<dbReference type="Gene3D" id="1.20.1170.10">
    <property type="match status" value="1"/>
</dbReference>
<proteinExistence type="predicted"/>